<dbReference type="InterPro" id="IPR003439">
    <property type="entry name" value="ABC_transporter-like_ATP-bd"/>
</dbReference>
<keyword evidence="2" id="KW-0547">Nucleotide-binding</keyword>
<dbReference type="EMBL" id="AGZR01000009">
    <property type="protein sequence ID" value="EPD32541.1"/>
    <property type="molecule type" value="Genomic_DNA"/>
</dbReference>
<dbReference type="PANTHER" id="PTHR24220:SF662">
    <property type="entry name" value="ABC TRANSPORTER ATP-BINDING PROTEIN"/>
    <property type="match status" value="1"/>
</dbReference>
<dbReference type="InterPro" id="IPR015854">
    <property type="entry name" value="ABC_transpr_LolD-like"/>
</dbReference>
<dbReference type="GO" id="GO:0022857">
    <property type="term" value="F:transmembrane transporter activity"/>
    <property type="evidence" value="ECO:0007669"/>
    <property type="project" value="TreeGrafter"/>
</dbReference>
<organism evidence="5 6">
    <name type="scientific">Propionimicrobium lymphophilum ACS-093-V-SCH5</name>
    <dbReference type="NCBI Taxonomy" id="883161"/>
    <lineage>
        <taxon>Bacteria</taxon>
        <taxon>Bacillati</taxon>
        <taxon>Actinomycetota</taxon>
        <taxon>Actinomycetes</taxon>
        <taxon>Propionibacteriales</taxon>
        <taxon>Propionibacteriaceae</taxon>
        <taxon>Propionimicrobium</taxon>
    </lineage>
</organism>
<dbReference type="PROSITE" id="PS00211">
    <property type="entry name" value="ABC_TRANSPORTER_1"/>
    <property type="match status" value="1"/>
</dbReference>
<proteinExistence type="predicted"/>
<dbReference type="InterPro" id="IPR017871">
    <property type="entry name" value="ABC_transporter-like_CS"/>
</dbReference>
<name>S2W083_9ACTN</name>
<keyword evidence="6" id="KW-1185">Reference proteome</keyword>
<dbReference type="GO" id="GO:0005524">
    <property type="term" value="F:ATP binding"/>
    <property type="evidence" value="ECO:0007669"/>
    <property type="project" value="UniProtKB-KW"/>
</dbReference>
<dbReference type="Proteomes" id="UP000014417">
    <property type="component" value="Unassembled WGS sequence"/>
</dbReference>
<dbReference type="RefSeq" id="WP_016456916.1">
    <property type="nucleotide sequence ID" value="NZ_KE150269.1"/>
</dbReference>
<evidence type="ECO:0000259" key="4">
    <source>
        <dbReference type="PROSITE" id="PS50893"/>
    </source>
</evidence>
<feature type="domain" description="ABC transporter" evidence="4">
    <location>
        <begin position="3"/>
        <end position="226"/>
    </location>
</feature>
<dbReference type="PATRIC" id="fig|883161.3.peg.2105"/>
<dbReference type="CDD" id="cd03255">
    <property type="entry name" value="ABC_MJ0796_LolCDE_FtsE"/>
    <property type="match status" value="1"/>
</dbReference>
<dbReference type="HOGENOM" id="CLU_000604_1_22_11"/>
<dbReference type="SUPFAM" id="SSF52540">
    <property type="entry name" value="P-loop containing nucleoside triphosphate hydrolases"/>
    <property type="match status" value="1"/>
</dbReference>
<accession>S2W083</accession>
<dbReference type="GO" id="GO:0005886">
    <property type="term" value="C:plasma membrane"/>
    <property type="evidence" value="ECO:0007669"/>
    <property type="project" value="TreeGrafter"/>
</dbReference>
<gene>
    <name evidence="5" type="ORF">HMPREF9306_02113</name>
</gene>
<dbReference type="SMART" id="SM00382">
    <property type="entry name" value="AAA"/>
    <property type="match status" value="1"/>
</dbReference>
<reference evidence="5 6" key="1">
    <citation type="submission" date="2013-04" db="EMBL/GenBank/DDBJ databases">
        <title>The Genome Sequence of Propionimicrobium lymphophilum ACS-093-V-SCH5.</title>
        <authorList>
            <consortium name="The Broad Institute Genomics Platform"/>
            <person name="Earl A."/>
            <person name="Ward D."/>
            <person name="Feldgarden M."/>
            <person name="Gevers D."/>
            <person name="Saerens B."/>
            <person name="Vaneechoutte M."/>
            <person name="Walker B."/>
            <person name="Young S."/>
            <person name="Zeng Q."/>
            <person name="Gargeya S."/>
            <person name="Fitzgerald M."/>
            <person name="Haas B."/>
            <person name="Abouelleil A."/>
            <person name="Allen A.W."/>
            <person name="Alvarado L."/>
            <person name="Arachchi H.M."/>
            <person name="Berlin A.M."/>
            <person name="Chapman S.B."/>
            <person name="Gainer-Dewar J."/>
            <person name="Goldberg J."/>
            <person name="Griggs A."/>
            <person name="Gujja S."/>
            <person name="Hansen M."/>
            <person name="Howarth C."/>
            <person name="Imamovic A."/>
            <person name="Ireland A."/>
            <person name="Larimer J."/>
            <person name="McCowan C."/>
            <person name="Murphy C."/>
            <person name="Pearson M."/>
            <person name="Poon T.W."/>
            <person name="Priest M."/>
            <person name="Roberts A."/>
            <person name="Saif S."/>
            <person name="Shea T."/>
            <person name="Sisk P."/>
            <person name="Sykes S."/>
            <person name="Wortman J."/>
            <person name="Nusbaum C."/>
            <person name="Birren B."/>
        </authorList>
    </citation>
    <scope>NUCLEOTIDE SEQUENCE [LARGE SCALE GENOMIC DNA]</scope>
    <source>
        <strain evidence="5 6">ACS-093-V-SCH5</strain>
    </source>
</reference>
<dbReference type="GO" id="GO:0016887">
    <property type="term" value="F:ATP hydrolysis activity"/>
    <property type="evidence" value="ECO:0007669"/>
    <property type="project" value="InterPro"/>
</dbReference>
<dbReference type="Pfam" id="PF00005">
    <property type="entry name" value="ABC_tran"/>
    <property type="match status" value="1"/>
</dbReference>
<keyword evidence="1" id="KW-0813">Transport</keyword>
<dbReference type="InterPro" id="IPR027417">
    <property type="entry name" value="P-loop_NTPase"/>
</dbReference>
<dbReference type="OrthoDB" id="3176024at2"/>
<dbReference type="InterPro" id="IPR003593">
    <property type="entry name" value="AAA+_ATPase"/>
</dbReference>
<dbReference type="InterPro" id="IPR017911">
    <property type="entry name" value="MacB-like_ATP-bd"/>
</dbReference>
<evidence type="ECO:0000256" key="1">
    <source>
        <dbReference type="ARBA" id="ARBA00022448"/>
    </source>
</evidence>
<evidence type="ECO:0000313" key="5">
    <source>
        <dbReference type="EMBL" id="EPD32541.1"/>
    </source>
</evidence>
<dbReference type="PROSITE" id="PS50893">
    <property type="entry name" value="ABC_TRANSPORTER_2"/>
    <property type="match status" value="1"/>
</dbReference>
<evidence type="ECO:0000256" key="3">
    <source>
        <dbReference type="ARBA" id="ARBA00022840"/>
    </source>
</evidence>
<comment type="caution">
    <text evidence="5">The sequence shown here is derived from an EMBL/GenBank/DDBJ whole genome shotgun (WGS) entry which is preliminary data.</text>
</comment>
<dbReference type="Gene3D" id="3.40.50.300">
    <property type="entry name" value="P-loop containing nucleotide triphosphate hydrolases"/>
    <property type="match status" value="1"/>
</dbReference>
<dbReference type="STRING" id="883161.HMPREF9306_02113"/>
<dbReference type="AlphaFoldDB" id="S2W083"/>
<protein>
    <recommendedName>
        <fullName evidence="4">ABC transporter domain-containing protein</fullName>
    </recommendedName>
</protein>
<evidence type="ECO:0000256" key="2">
    <source>
        <dbReference type="ARBA" id="ARBA00022741"/>
    </source>
</evidence>
<sequence>MLLETRNLTKKFVRRAIPFAAVDDVNFTLGEGDFTAIVGRSGNGKTTFLNLVAGLLKPTSGTVTVEGKNVHELKDAQLSKLRNRTLGFVPQRMTLIGSLNVLDNVILPAVMDKDWRKRDEKLFDRALQLLEKVDVAALSQAFPRELSGGEMRRIGLARALMNHPEALICDEPTGDLDAESTEIVLGVLKEQAEQGTGVLVVTHDDAAVRAADNVWRMDKGRLAPDQ</sequence>
<evidence type="ECO:0000313" key="6">
    <source>
        <dbReference type="Proteomes" id="UP000014417"/>
    </source>
</evidence>
<keyword evidence="3" id="KW-0067">ATP-binding</keyword>
<dbReference type="PANTHER" id="PTHR24220">
    <property type="entry name" value="IMPORT ATP-BINDING PROTEIN"/>
    <property type="match status" value="1"/>
</dbReference>